<evidence type="ECO:0000313" key="7">
    <source>
        <dbReference type="EMBL" id="MET3612165.1"/>
    </source>
</evidence>
<evidence type="ECO:0000256" key="1">
    <source>
        <dbReference type="ARBA" id="ARBA00022448"/>
    </source>
</evidence>
<dbReference type="InterPro" id="IPR015984">
    <property type="entry name" value="Cyt_c_prime_subgr"/>
</dbReference>
<comment type="caution">
    <text evidence="7">The sequence shown here is derived from an EMBL/GenBank/DDBJ whole genome shotgun (WGS) entry which is preliminary data.</text>
</comment>
<dbReference type="PRINTS" id="PR00608">
    <property type="entry name" value="CYTCHROMECII"/>
</dbReference>
<keyword evidence="5" id="KW-0408">Iron</keyword>
<dbReference type="Proteomes" id="UP001549047">
    <property type="component" value="Unassembled WGS sequence"/>
</dbReference>
<dbReference type="PROSITE" id="PS51009">
    <property type="entry name" value="CYTCII"/>
    <property type="match status" value="1"/>
</dbReference>
<reference evidence="7 8" key="1">
    <citation type="submission" date="2024-06" db="EMBL/GenBank/DDBJ databases">
        <title>Genomic Encyclopedia of Type Strains, Phase IV (KMG-IV): sequencing the most valuable type-strain genomes for metagenomic binning, comparative biology and taxonomic classification.</title>
        <authorList>
            <person name="Goeker M."/>
        </authorList>
    </citation>
    <scope>NUCLEOTIDE SEQUENCE [LARGE SCALE GENOMIC DNA]</scope>
    <source>
        <strain evidence="7 8">DSM 29780</strain>
    </source>
</reference>
<evidence type="ECO:0000313" key="8">
    <source>
        <dbReference type="Proteomes" id="UP001549047"/>
    </source>
</evidence>
<evidence type="ECO:0000256" key="2">
    <source>
        <dbReference type="ARBA" id="ARBA00022617"/>
    </source>
</evidence>
<dbReference type="InterPro" id="IPR002321">
    <property type="entry name" value="Cyt_c_II"/>
</dbReference>
<dbReference type="EMBL" id="JBEPMB010000001">
    <property type="protein sequence ID" value="MET3612165.1"/>
    <property type="molecule type" value="Genomic_DNA"/>
</dbReference>
<keyword evidence="3" id="KW-0479">Metal-binding</keyword>
<organism evidence="7 8">
    <name type="scientific">Rhizobium aquaticum</name>
    <dbReference type="NCBI Taxonomy" id="1549636"/>
    <lineage>
        <taxon>Bacteria</taxon>
        <taxon>Pseudomonadati</taxon>
        <taxon>Pseudomonadota</taxon>
        <taxon>Alphaproteobacteria</taxon>
        <taxon>Hyphomicrobiales</taxon>
        <taxon>Rhizobiaceae</taxon>
        <taxon>Rhizobium/Agrobacterium group</taxon>
        <taxon>Rhizobium</taxon>
    </lineage>
</organism>
<dbReference type="SUPFAM" id="SSF47175">
    <property type="entry name" value="Cytochromes"/>
    <property type="match status" value="1"/>
</dbReference>
<sequence>MIKRTIAASLICLTAATAVFAASEFGDKREADMKKIGGATGQLAGIAKGDKPYDAAVVKTALTTINTTIKEFPTLFPAGKPDSDGAASPKIWENMAGFKGHATELASVTDKLIAAPPADQKAVGAALGQIGKVCSACHEEFRLKK</sequence>
<evidence type="ECO:0000256" key="6">
    <source>
        <dbReference type="SAM" id="SignalP"/>
    </source>
</evidence>
<keyword evidence="2" id="KW-0349">Heme</keyword>
<accession>A0ABV2IUK1</accession>
<dbReference type="InterPro" id="IPR012127">
    <property type="entry name" value="Cyt_c_prime"/>
</dbReference>
<keyword evidence="4" id="KW-0249">Electron transport</keyword>
<feature type="chain" id="PRO_5047301072" evidence="6">
    <location>
        <begin position="22"/>
        <end position="145"/>
    </location>
</feature>
<evidence type="ECO:0000256" key="5">
    <source>
        <dbReference type="ARBA" id="ARBA00023004"/>
    </source>
</evidence>
<proteinExistence type="predicted"/>
<keyword evidence="6" id="KW-0732">Signal</keyword>
<dbReference type="RefSeq" id="WP_354554747.1">
    <property type="nucleotide sequence ID" value="NZ_JBEPMB010000001.1"/>
</dbReference>
<keyword evidence="1" id="KW-0813">Transport</keyword>
<name>A0ABV2IUK1_9HYPH</name>
<dbReference type="Pfam" id="PF01322">
    <property type="entry name" value="Cytochrom_C_2"/>
    <property type="match status" value="1"/>
</dbReference>
<evidence type="ECO:0000256" key="3">
    <source>
        <dbReference type="ARBA" id="ARBA00022723"/>
    </source>
</evidence>
<dbReference type="InterPro" id="IPR010980">
    <property type="entry name" value="Cyt_c/b562"/>
</dbReference>
<dbReference type="PIRSF" id="PIRSF000027">
    <property type="entry name" value="Cytc_c_prime"/>
    <property type="match status" value="1"/>
</dbReference>
<evidence type="ECO:0000256" key="4">
    <source>
        <dbReference type="ARBA" id="ARBA00022982"/>
    </source>
</evidence>
<dbReference type="Gene3D" id="1.20.120.10">
    <property type="entry name" value="Cytochrome c/b562"/>
    <property type="match status" value="1"/>
</dbReference>
<gene>
    <name evidence="7" type="ORF">ABID16_000470</name>
</gene>
<feature type="signal peptide" evidence="6">
    <location>
        <begin position="1"/>
        <end position="21"/>
    </location>
</feature>
<protein>
    <submittedName>
        <fullName evidence="7">Cytochrome c556</fullName>
    </submittedName>
</protein>
<keyword evidence="8" id="KW-1185">Reference proteome</keyword>